<evidence type="ECO:0000256" key="13">
    <source>
        <dbReference type="SAM" id="SignalP"/>
    </source>
</evidence>
<dbReference type="AlphaFoldDB" id="A0A0M4D735"/>
<dbReference type="PATRIC" id="fig|1603606.3.peg.458"/>
<dbReference type="STRING" id="1603606.DSOUD_0422"/>
<dbReference type="PROSITE" id="PS51318">
    <property type="entry name" value="TAT"/>
    <property type="match status" value="1"/>
</dbReference>
<keyword evidence="10" id="KW-0961">Cell wall biogenesis/degradation</keyword>
<evidence type="ECO:0000256" key="5">
    <source>
        <dbReference type="ARBA" id="ARBA00022729"/>
    </source>
</evidence>
<dbReference type="PANTHER" id="PTHR37425:SF1">
    <property type="entry name" value="OUTER MEMBRANE PROTEIN"/>
    <property type="match status" value="1"/>
</dbReference>
<dbReference type="SUPFAM" id="SSF55166">
    <property type="entry name" value="Hedgehog/DD-peptidase"/>
    <property type="match status" value="1"/>
</dbReference>
<dbReference type="CDD" id="cd14844">
    <property type="entry name" value="Zn-DD-carboxypeptidase_like"/>
    <property type="match status" value="1"/>
</dbReference>
<keyword evidence="7" id="KW-0862">Zinc</keyword>
<dbReference type="InterPro" id="IPR006311">
    <property type="entry name" value="TAT_signal"/>
</dbReference>
<dbReference type="OrthoDB" id="9782994at2"/>
<evidence type="ECO:0000256" key="9">
    <source>
        <dbReference type="ARBA" id="ARBA00023049"/>
    </source>
</evidence>
<evidence type="ECO:0000256" key="7">
    <source>
        <dbReference type="ARBA" id="ARBA00022833"/>
    </source>
</evidence>
<comment type="similarity">
    <text evidence="11">Belongs to the peptidase M15 family.</text>
</comment>
<keyword evidence="3" id="KW-0645">Protease</keyword>
<evidence type="ECO:0000313" key="15">
    <source>
        <dbReference type="Proteomes" id="UP000057158"/>
    </source>
</evidence>
<keyword evidence="8" id="KW-0408">Iron</keyword>
<keyword evidence="6" id="KW-0378">Hydrolase</keyword>
<keyword evidence="15" id="KW-1185">Reference proteome</keyword>
<evidence type="ECO:0000313" key="14">
    <source>
        <dbReference type="EMBL" id="ALC15217.1"/>
    </source>
</evidence>
<feature type="chain" id="PRO_5005791957" description="Murein endopeptidase K" evidence="13">
    <location>
        <begin position="36"/>
        <end position="190"/>
    </location>
</feature>
<feature type="signal peptide" evidence="13">
    <location>
        <begin position="1"/>
        <end position="35"/>
    </location>
</feature>
<evidence type="ECO:0000256" key="2">
    <source>
        <dbReference type="ARBA" id="ARBA00004776"/>
    </source>
</evidence>
<comment type="cofactor">
    <cofactor evidence="1">
        <name>Zn(2+)</name>
        <dbReference type="ChEBI" id="CHEBI:29105"/>
    </cofactor>
</comment>
<organism evidence="14 15">
    <name type="scientific">Desulfuromonas soudanensis</name>
    <dbReference type="NCBI Taxonomy" id="1603606"/>
    <lineage>
        <taxon>Bacteria</taxon>
        <taxon>Pseudomonadati</taxon>
        <taxon>Thermodesulfobacteriota</taxon>
        <taxon>Desulfuromonadia</taxon>
        <taxon>Desulfuromonadales</taxon>
        <taxon>Desulfuromonadaceae</taxon>
        <taxon>Desulfuromonas</taxon>
    </lineage>
</organism>
<dbReference type="Pfam" id="PF05951">
    <property type="entry name" value="Peptidase_M15_2"/>
    <property type="match status" value="1"/>
</dbReference>
<gene>
    <name evidence="14" type="primary">ycbK</name>
    <name evidence="14" type="ORF">DSOUD_0422</name>
</gene>
<dbReference type="KEGG" id="des:DSOUD_0422"/>
<evidence type="ECO:0000256" key="1">
    <source>
        <dbReference type="ARBA" id="ARBA00001947"/>
    </source>
</evidence>
<dbReference type="PANTHER" id="PTHR37425">
    <property type="match status" value="1"/>
</dbReference>
<proteinExistence type="inferred from homology"/>
<evidence type="ECO:0000256" key="11">
    <source>
        <dbReference type="ARBA" id="ARBA00093448"/>
    </source>
</evidence>
<evidence type="ECO:0000256" key="10">
    <source>
        <dbReference type="ARBA" id="ARBA00023316"/>
    </source>
</evidence>
<dbReference type="RefSeq" id="WP_053549442.1">
    <property type="nucleotide sequence ID" value="NZ_CP010802.1"/>
</dbReference>
<protein>
    <recommendedName>
        <fullName evidence="12">Murein endopeptidase K</fullName>
    </recommendedName>
</protein>
<dbReference type="GO" id="GO:0008237">
    <property type="term" value="F:metallopeptidase activity"/>
    <property type="evidence" value="ECO:0007669"/>
    <property type="project" value="UniProtKB-KW"/>
</dbReference>
<keyword evidence="4" id="KW-0479">Metal-binding</keyword>
<dbReference type="EMBL" id="CP010802">
    <property type="protein sequence ID" value="ALC15217.1"/>
    <property type="molecule type" value="Genomic_DNA"/>
</dbReference>
<evidence type="ECO:0000256" key="12">
    <source>
        <dbReference type="ARBA" id="ARBA00093666"/>
    </source>
</evidence>
<name>A0A0M4D735_9BACT</name>
<evidence type="ECO:0000256" key="6">
    <source>
        <dbReference type="ARBA" id="ARBA00022801"/>
    </source>
</evidence>
<reference evidence="14 15" key="1">
    <citation type="submission" date="2015-07" db="EMBL/GenBank/DDBJ databases">
        <title>Isolation and Genomic Characterization of a Novel Halophilic Metal-Reducing Deltaproteobacterium from the Deep Subsurface.</title>
        <authorList>
            <person name="Badalamenti J.P."/>
            <person name="Summers Z.M."/>
            <person name="Gralnick J.A."/>
            <person name="Bond D.R."/>
        </authorList>
    </citation>
    <scope>NUCLEOTIDE SEQUENCE [LARGE SCALE GENOMIC DNA]</scope>
    <source>
        <strain evidence="14 15">WTL</strain>
    </source>
</reference>
<accession>A0A0M4D735</accession>
<evidence type="ECO:0000256" key="4">
    <source>
        <dbReference type="ARBA" id="ARBA00022723"/>
    </source>
</evidence>
<keyword evidence="9" id="KW-0482">Metalloprotease</keyword>
<comment type="pathway">
    <text evidence="2">Cell wall biogenesis; cell wall polysaccharide biosynthesis.</text>
</comment>
<evidence type="ECO:0000256" key="3">
    <source>
        <dbReference type="ARBA" id="ARBA00022670"/>
    </source>
</evidence>
<dbReference type="GO" id="GO:0051536">
    <property type="term" value="F:iron-sulfur cluster binding"/>
    <property type="evidence" value="ECO:0007669"/>
    <property type="project" value="UniProtKB-KW"/>
</dbReference>
<dbReference type="GO" id="GO:0006508">
    <property type="term" value="P:proteolysis"/>
    <property type="evidence" value="ECO:0007669"/>
    <property type="project" value="UniProtKB-KW"/>
</dbReference>
<dbReference type="InterPro" id="IPR009045">
    <property type="entry name" value="Zn_M74/Hedgehog-like"/>
</dbReference>
<dbReference type="GO" id="GO:0071555">
    <property type="term" value="P:cell wall organization"/>
    <property type="evidence" value="ECO:0007669"/>
    <property type="project" value="UniProtKB-KW"/>
</dbReference>
<dbReference type="Proteomes" id="UP000057158">
    <property type="component" value="Chromosome"/>
</dbReference>
<sequence length="190" mass="20855">MHHLFSERNSVSRRSFLKAGLFAGAALALPVPAFALPGGKTAAPRVISLFNVHTGERLNNAVFWENGRYLDDALREIDHLLRDYRTDEVLPIDPGLLDILNVICRKESGEGAIQVISGYRSPATNAELARRSDGVARHSLHMEGKAIDIRLPGCDLAQLRRTAVSLGRGGVGYYPDSGFVHVDTGRVRVW</sequence>
<dbReference type="GO" id="GO:0046872">
    <property type="term" value="F:metal ion binding"/>
    <property type="evidence" value="ECO:0007669"/>
    <property type="project" value="UniProtKB-KW"/>
</dbReference>
<dbReference type="InterPro" id="IPR010275">
    <property type="entry name" value="MepK"/>
</dbReference>
<keyword evidence="8" id="KW-0411">Iron-sulfur</keyword>
<keyword evidence="5 13" id="KW-0732">Signal</keyword>
<evidence type="ECO:0000256" key="8">
    <source>
        <dbReference type="ARBA" id="ARBA00023014"/>
    </source>
</evidence>
<dbReference type="Gene3D" id="3.30.1380.10">
    <property type="match status" value="1"/>
</dbReference>